<proteinExistence type="predicted"/>
<protein>
    <submittedName>
        <fullName evidence="2">Uncharacterized protein</fullName>
    </submittedName>
</protein>
<dbReference type="Proteomes" id="UP000586093">
    <property type="component" value="Unassembled WGS sequence"/>
</dbReference>
<feature type="transmembrane region" description="Helical" evidence="1">
    <location>
        <begin position="124"/>
        <end position="146"/>
    </location>
</feature>
<evidence type="ECO:0000313" key="3">
    <source>
        <dbReference type="Proteomes" id="UP000586093"/>
    </source>
</evidence>
<accession>A0A839HJ60</accession>
<sequence length="237" mass="25645">MRQDTGHSAAHLKFLSELYGSCHRARPAALLSPGDVAATAAEQYPNLLAKGWALQAVLDDEDIELMASQDGPQPMRFNVIELDRGLPLCVLVTQVGHVQWRWVVPMWEQGAMDWLREAIEQDRLLMLVESPTSATGLTFLAGGGLFGRPKDLLTSATPKVVSPEEAVFGMVLGGMKVMAPLAVLPPAGQRRPKHIRVMVAARGVNAVLLMETYQRAMHTRPAGASSAGTEVIHSPLP</sequence>
<keyword evidence="1" id="KW-1133">Transmembrane helix</keyword>
<organism evidence="2 3">
    <name type="scientific">Aquariibacter albus</name>
    <dbReference type="NCBI Taxonomy" id="2759899"/>
    <lineage>
        <taxon>Bacteria</taxon>
        <taxon>Pseudomonadati</taxon>
        <taxon>Pseudomonadota</taxon>
        <taxon>Betaproteobacteria</taxon>
        <taxon>Burkholderiales</taxon>
        <taxon>Sphaerotilaceae</taxon>
        <taxon>Aquariibacter</taxon>
    </lineage>
</organism>
<name>A0A839HJ60_9BURK</name>
<feature type="transmembrane region" description="Helical" evidence="1">
    <location>
        <begin position="166"/>
        <end position="184"/>
    </location>
</feature>
<comment type="caution">
    <text evidence="2">The sequence shown here is derived from an EMBL/GenBank/DDBJ whole genome shotgun (WGS) entry which is preliminary data.</text>
</comment>
<gene>
    <name evidence="2" type="ORF">H4F90_11925</name>
</gene>
<keyword evidence="1" id="KW-0472">Membrane</keyword>
<dbReference type="AlphaFoldDB" id="A0A839HJ60"/>
<dbReference type="EMBL" id="JACIVI010000004">
    <property type="protein sequence ID" value="MBB1162687.1"/>
    <property type="molecule type" value="Genomic_DNA"/>
</dbReference>
<keyword evidence="3" id="KW-1185">Reference proteome</keyword>
<dbReference type="RefSeq" id="WP_182664860.1">
    <property type="nucleotide sequence ID" value="NZ_JACIVI010000004.1"/>
</dbReference>
<evidence type="ECO:0000313" key="2">
    <source>
        <dbReference type="EMBL" id="MBB1162687.1"/>
    </source>
</evidence>
<keyword evidence="1" id="KW-0812">Transmembrane</keyword>
<evidence type="ECO:0000256" key="1">
    <source>
        <dbReference type="SAM" id="Phobius"/>
    </source>
</evidence>
<reference evidence="2 3" key="1">
    <citation type="submission" date="2020-08" db="EMBL/GenBank/DDBJ databases">
        <title>Aquariorum lacteus gen. nov., sp. nov., a new member of the family Comamonadaceae, isolated from freshwater aquarium.</title>
        <authorList>
            <person name="Chun S.-J."/>
        </authorList>
    </citation>
    <scope>NUCLEOTIDE SEQUENCE [LARGE SCALE GENOMIC DNA]</scope>
    <source>
        <strain evidence="2 3">SJAQ100</strain>
    </source>
</reference>